<comment type="caution">
    <text evidence="2">The sequence shown here is derived from an EMBL/GenBank/DDBJ whole genome shotgun (WGS) entry which is preliminary data.</text>
</comment>
<evidence type="ECO:0000313" key="2">
    <source>
        <dbReference type="EMBL" id="GCE00213.1"/>
    </source>
</evidence>
<dbReference type="Proteomes" id="UP000286931">
    <property type="component" value="Unassembled WGS sequence"/>
</dbReference>
<keyword evidence="1" id="KW-0732">Signal</keyword>
<dbReference type="OrthoDB" id="4221065at2"/>
<keyword evidence="3" id="KW-1185">Reference proteome</keyword>
<evidence type="ECO:0008006" key="4">
    <source>
        <dbReference type="Google" id="ProtNLM"/>
    </source>
</evidence>
<dbReference type="AlphaFoldDB" id="A0A401YZZ7"/>
<evidence type="ECO:0000256" key="1">
    <source>
        <dbReference type="SAM" id="SignalP"/>
    </source>
</evidence>
<sequence length="226" mass="23612">MGRIRIRSVAVAALALGLAAAGCSTSEDESGDTPTRVNTVMGATTFHAKGSTTAVAGGTQEIWFDPRQGLHIVITIGGTERAGEMFCHGTDLYTSTDLAVESLRKAGGSAYDVPADLKQSFVRTPAGDGCGTFYEVASSAKEDKKLAAPVGGVPTTAIVAHQGTTTDTYFIATGDKPYVLRLDSNRAGHVSSTTYDSFGAPVSISLPTEDRIVSMTDFRTKATLPR</sequence>
<dbReference type="EMBL" id="BIFH01000037">
    <property type="protein sequence ID" value="GCE00213.1"/>
    <property type="molecule type" value="Genomic_DNA"/>
</dbReference>
<dbReference type="PROSITE" id="PS51257">
    <property type="entry name" value="PROKAR_LIPOPROTEIN"/>
    <property type="match status" value="1"/>
</dbReference>
<evidence type="ECO:0000313" key="3">
    <source>
        <dbReference type="Proteomes" id="UP000286931"/>
    </source>
</evidence>
<feature type="chain" id="PRO_5039166549" description="Lipoprotein" evidence="1">
    <location>
        <begin position="27"/>
        <end position="226"/>
    </location>
</feature>
<organism evidence="2 3">
    <name type="scientific">Embleya hyalina</name>
    <dbReference type="NCBI Taxonomy" id="516124"/>
    <lineage>
        <taxon>Bacteria</taxon>
        <taxon>Bacillati</taxon>
        <taxon>Actinomycetota</taxon>
        <taxon>Actinomycetes</taxon>
        <taxon>Kitasatosporales</taxon>
        <taxon>Streptomycetaceae</taxon>
        <taxon>Embleya</taxon>
    </lineage>
</organism>
<proteinExistence type="predicted"/>
<reference evidence="2 3" key="1">
    <citation type="submission" date="2018-12" db="EMBL/GenBank/DDBJ databases">
        <title>Draft genome sequence of Embleya hyalina NBRC 13850T.</title>
        <authorList>
            <person name="Komaki H."/>
            <person name="Hosoyama A."/>
            <person name="Kimura A."/>
            <person name="Ichikawa N."/>
            <person name="Tamura T."/>
        </authorList>
    </citation>
    <scope>NUCLEOTIDE SEQUENCE [LARGE SCALE GENOMIC DNA]</scope>
    <source>
        <strain evidence="2 3">NBRC 13850</strain>
    </source>
</reference>
<feature type="signal peptide" evidence="1">
    <location>
        <begin position="1"/>
        <end position="26"/>
    </location>
</feature>
<dbReference type="RefSeq" id="WP_126641942.1">
    <property type="nucleotide sequence ID" value="NZ_BIFH01000037.1"/>
</dbReference>
<protein>
    <recommendedName>
        <fullName evidence="4">Lipoprotein</fullName>
    </recommendedName>
</protein>
<gene>
    <name evidence="2" type="ORF">EHYA_07938</name>
</gene>
<accession>A0A401YZZ7</accession>
<name>A0A401YZZ7_9ACTN</name>